<keyword evidence="1" id="KW-1133">Transmembrane helix</keyword>
<dbReference type="EMBL" id="SJPV01000001">
    <property type="protein sequence ID" value="TWU42805.1"/>
    <property type="molecule type" value="Genomic_DNA"/>
</dbReference>
<proteinExistence type="predicted"/>
<evidence type="ECO:0000256" key="1">
    <source>
        <dbReference type="SAM" id="Phobius"/>
    </source>
</evidence>
<name>A0A5C6E263_9BACT</name>
<organism evidence="2 3">
    <name type="scientific">Novipirellula artificiosorum</name>
    <dbReference type="NCBI Taxonomy" id="2528016"/>
    <lineage>
        <taxon>Bacteria</taxon>
        <taxon>Pseudomonadati</taxon>
        <taxon>Planctomycetota</taxon>
        <taxon>Planctomycetia</taxon>
        <taxon>Pirellulales</taxon>
        <taxon>Pirellulaceae</taxon>
        <taxon>Novipirellula</taxon>
    </lineage>
</organism>
<sequence length="444" mass="47918">MMVAFVAAGVVVAGLSGRLAPHWVPDSASYLNYPFGSLDSICRSIRTPGYPLWLRLWQSTLGIAAVPLMQVIVHGAASGWFATQLRRMGLPTTPAVVAGIAVAIGCTAMDHISSLSTDALAASVGVMVVCSLLQWVFVVHQPRWMLLTVALATLAIMLRPAYLFLIPWLFVATFLLVCHQRRGTRAAFSNAAIVSSASLLPVVAWMLMRFFVVGDFAMLPFGHQNLAGVLVQLVSDQELERLTGDAGDLGHEVVQAKTRFIESGGRFADGPPTATMTIDGSWDDMTYSVVIPAAEVLRGDQSIASHHLVARMNQQIVGRYPIRYLVWYLKNLRRGAWAIAADMVMHPLFLGVIVVGLGWIVYCAVTVPGAGTAIELQARQGVARLAIVATTYLFANLGFVAITSPTIGRFSDAAAIFLPAWIAVVFVQNYFGTACCSAKGMRHE</sequence>
<dbReference type="Proteomes" id="UP000319143">
    <property type="component" value="Unassembled WGS sequence"/>
</dbReference>
<accession>A0A5C6E263</accession>
<keyword evidence="1" id="KW-0472">Membrane</keyword>
<keyword evidence="3" id="KW-1185">Reference proteome</keyword>
<reference evidence="2 3" key="1">
    <citation type="submission" date="2019-02" db="EMBL/GenBank/DDBJ databases">
        <title>Deep-cultivation of Planctomycetes and their phenomic and genomic characterization uncovers novel biology.</title>
        <authorList>
            <person name="Wiegand S."/>
            <person name="Jogler M."/>
            <person name="Boedeker C."/>
            <person name="Pinto D."/>
            <person name="Vollmers J."/>
            <person name="Rivas-Marin E."/>
            <person name="Kohn T."/>
            <person name="Peeters S.H."/>
            <person name="Heuer A."/>
            <person name="Rast P."/>
            <person name="Oberbeckmann S."/>
            <person name="Bunk B."/>
            <person name="Jeske O."/>
            <person name="Meyerdierks A."/>
            <person name="Storesund J.E."/>
            <person name="Kallscheuer N."/>
            <person name="Luecker S."/>
            <person name="Lage O.M."/>
            <person name="Pohl T."/>
            <person name="Merkel B.J."/>
            <person name="Hornburger P."/>
            <person name="Mueller R.-W."/>
            <person name="Bruemmer F."/>
            <person name="Labrenz M."/>
            <person name="Spormann A.M."/>
            <person name="Op Den Camp H."/>
            <person name="Overmann J."/>
            <person name="Amann R."/>
            <person name="Jetten M.S.M."/>
            <person name="Mascher T."/>
            <person name="Medema M.H."/>
            <person name="Devos D.P."/>
            <person name="Kaster A.-K."/>
            <person name="Ovreas L."/>
            <person name="Rohde M."/>
            <person name="Galperin M.Y."/>
            <person name="Jogler C."/>
        </authorList>
    </citation>
    <scope>NUCLEOTIDE SEQUENCE [LARGE SCALE GENOMIC DNA]</scope>
    <source>
        <strain evidence="2 3">Poly41</strain>
    </source>
</reference>
<feature type="transmembrane region" description="Helical" evidence="1">
    <location>
        <begin position="146"/>
        <end position="171"/>
    </location>
</feature>
<dbReference type="RefSeq" id="WP_146524789.1">
    <property type="nucleotide sequence ID" value="NZ_SJPV01000001.1"/>
</dbReference>
<gene>
    <name evidence="2" type="ORF">Poly41_11060</name>
</gene>
<protein>
    <recommendedName>
        <fullName evidence="4">Glycosyltransferase RgtA/B/C/D-like domain-containing protein</fullName>
    </recommendedName>
</protein>
<evidence type="ECO:0000313" key="3">
    <source>
        <dbReference type="Proteomes" id="UP000319143"/>
    </source>
</evidence>
<keyword evidence="1" id="KW-0812">Transmembrane</keyword>
<feature type="transmembrane region" description="Helical" evidence="1">
    <location>
        <begin position="414"/>
        <end position="431"/>
    </location>
</feature>
<comment type="caution">
    <text evidence="2">The sequence shown here is derived from an EMBL/GenBank/DDBJ whole genome shotgun (WGS) entry which is preliminary data.</text>
</comment>
<feature type="transmembrane region" description="Helical" evidence="1">
    <location>
        <begin position="61"/>
        <end position="83"/>
    </location>
</feature>
<evidence type="ECO:0000313" key="2">
    <source>
        <dbReference type="EMBL" id="TWU42805.1"/>
    </source>
</evidence>
<feature type="transmembrane region" description="Helical" evidence="1">
    <location>
        <begin position="382"/>
        <end position="402"/>
    </location>
</feature>
<dbReference type="AlphaFoldDB" id="A0A5C6E263"/>
<feature type="transmembrane region" description="Helical" evidence="1">
    <location>
        <begin position="119"/>
        <end position="139"/>
    </location>
</feature>
<dbReference type="OrthoDB" id="214269at2"/>
<evidence type="ECO:0008006" key="4">
    <source>
        <dbReference type="Google" id="ProtNLM"/>
    </source>
</evidence>
<feature type="transmembrane region" description="Helical" evidence="1">
    <location>
        <begin position="191"/>
        <end position="212"/>
    </location>
</feature>